<organism evidence="1 2">
    <name type="scientific">Myripristis murdjan</name>
    <name type="common">pinecone soldierfish</name>
    <dbReference type="NCBI Taxonomy" id="586833"/>
    <lineage>
        <taxon>Eukaryota</taxon>
        <taxon>Metazoa</taxon>
        <taxon>Chordata</taxon>
        <taxon>Craniata</taxon>
        <taxon>Vertebrata</taxon>
        <taxon>Euteleostomi</taxon>
        <taxon>Actinopterygii</taxon>
        <taxon>Neopterygii</taxon>
        <taxon>Teleostei</taxon>
        <taxon>Neoteleostei</taxon>
        <taxon>Acanthomorphata</taxon>
        <taxon>Holocentriformes</taxon>
        <taxon>Holocentridae</taxon>
        <taxon>Myripristis</taxon>
    </lineage>
</organism>
<accession>A0A667X6P3</accession>
<dbReference type="GeneTree" id="ENSGT00960000186719"/>
<evidence type="ECO:0000313" key="2">
    <source>
        <dbReference type="Proteomes" id="UP000472263"/>
    </source>
</evidence>
<dbReference type="InParanoid" id="A0A667X6P3"/>
<dbReference type="AlphaFoldDB" id="A0A667X6P3"/>
<reference evidence="1" key="1">
    <citation type="submission" date="2019-06" db="EMBL/GenBank/DDBJ databases">
        <authorList>
            <consortium name="Wellcome Sanger Institute Data Sharing"/>
        </authorList>
    </citation>
    <scope>NUCLEOTIDE SEQUENCE [LARGE SCALE GENOMIC DNA]</scope>
</reference>
<sequence>VVPGTIIDFAHVQEQVQAAIKQLHRKEIHLAKGFLTLLGLAMGEEDETIGLCGAEVEGDGSHPLGVPFGEADVGLWGLK</sequence>
<evidence type="ECO:0000313" key="1">
    <source>
        <dbReference type="Ensembl" id="ENSMMDP00005013580.1"/>
    </source>
</evidence>
<dbReference type="Ensembl" id="ENSMMDT00005013973.1">
    <property type="protein sequence ID" value="ENSMMDP00005013580.1"/>
    <property type="gene ID" value="ENSMMDG00005007041.1"/>
</dbReference>
<keyword evidence="2" id="KW-1185">Reference proteome</keyword>
<protein>
    <submittedName>
        <fullName evidence="1">Uncharacterized protein</fullName>
    </submittedName>
</protein>
<reference evidence="1" key="3">
    <citation type="submission" date="2025-09" db="UniProtKB">
        <authorList>
            <consortium name="Ensembl"/>
        </authorList>
    </citation>
    <scope>IDENTIFICATION</scope>
</reference>
<dbReference type="Proteomes" id="UP000472263">
    <property type="component" value="Chromosome 22"/>
</dbReference>
<reference evidence="1" key="2">
    <citation type="submission" date="2025-08" db="UniProtKB">
        <authorList>
            <consortium name="Ensembl"/>
        </authorList>
    </citation>
    <scope>IDENTIFICATION</scope>
</reference>
<name>A0A667X6P3_9TELE</name>
<proteinExistence type="predicted"/>